<dbReference type="PROSITE" id="PS00107">
    <property type="entry name" value="PROTEIN_KINASE_ATP"/>
    <property type="match status" value="1"/>
</dbReference>
<dbReference type="InterPro" id="IPR017441">
    <property type="entry name" value="Protein_kinase_ATP_BS"/>
</dbReference>
<dbReference type="PANTHER" id="PTHR24055">
    <property type="entry name" value="MITOGEN-ACTIVATED PROTEIN KINASE"/>
    <property type="match status" value="1"/>
</dbReference>
<evidence type="ECO:0000256" key="9">
    <source>
        <dbReference type="RuleBase" id="RU000304"/>
    </source>
</evidence>
<keyword evidence="7" id="KW-0539">Nucleus</keyword>
<comment type="caution">
    <text evidence="11">The sequence shown here is derived from an EMBL/GenBank/DDBJ whole genome shotgun (WGS) entry which is preliminary data.</text>
</comment>
<evidence type="ECO:0000256" key="7">
    <source>
        <dbReference type="ARBA" id="ARBA00023242"/>
    </source>
</evidence>
<dbReference type="InterPro" id="IPR011009">
    <property type="entry name" value="Kinase-like_dom_sf"/>
</dbReference>
<evidence type="ECO:0000256" key="4">
    <source>
        <dbReference type="ARBA" id="ARBA00022741"/>
    </source>
</evidence>
<keyword evidence="5" id="KW-0418">Kinase</keyword>
<sequence>MARQEHSYENYEFLDLIGIGSFGSVHKAQNKNTNEIVAIKVMKEKFKNTSECGRLTEYKMLKAMRPHPNIVQLYDTFLSSSNELYFVMEYLDFGNLYQFINERKVLNKFIELEEIKSILYQMLAALSHIHYKEHIFHRDIKPENLLISISNDGSLILKLADFGLAKCLNSRPPFTDYVSTRWYRAPEVLLKSNNYSYPIDLWAVGTIFAELITLDPLFPGQSEVDQLYRIFEVLGSPGTIVKKKKSRIDLLSSSIVYSGPPCIIGLGGEWKEGVKLAQKLGFQFPRNTTPFGSFLHILNSTSVPSEGIDLLTSLLKFDPSKRIDSTTALSHSFFAKKNDQAQLDLPDIPPISPLMKDEPRFFDFKIAFDNIPQEPLLSRTISSPVLYTESTENTLNRRSMSDLSIKLHQSEKISKFHKLSLWAKKCGLTTDKF</sequence>
<evidence type="ECO:0000256" key="2">
    <source>
        <dbReference type="ARBA" id="ARBA00022527"/>
    </source>
</evidence>
<dbReference type="FunFam" id="1.10.510.10:FF:000624">
    <property type="entry name" value="Mitogen-activated protein kinase"/>
    <property type="match status" value="1"/>
</dbReference>
<dbReference type="InterPro" id="IPR000719">
    <property type="entry name" value="Prot_kinase_dom"/>
</dbReference>
<keyword evidence="3" id="KW-0808">Transferase</keyword>
<keyword evidence="6 8" id="KW-0067">ATP-binding</keyword>
<keyword evidence="2 9" id="KW-0723">Serine/threonine-protein kinase</keyword>
<dbReference type="AlphaFoldDB" id="A0A9P6YJ54"/>
<comment type="similarity">
    <text evidence="9">Belongs to the protein kinase superfamily.</text>
</comment>
<gene>
    <name evidence="11" type="ORF">G6F51_002836</name>
</gene>
<reference evidence="11" key="1">
    <citation type="journal article" date="2020" name="Microb. Genom.">
        <title>Genetic diversity of clinical and environmental Mucorales isolates obtained from an investigation of mucormycosis cases among solid organ transplant recipients.</title>
        <authorList>
            <person name="Nguyen M.H."/>
            <person name="Kaul D."/>
            <person name="Muto C."/>
            <person name="Cheng S.J."/>
            <person name="Richter R.A."/>
            <person name="Bruno V.M."/>
            <person name="Liu G."/>
            <person name="Beyhan S."/>
            <person name="Sundermann A.J."/>
            <person name="Mounaud S."/>
            <person name="Pasculle A.W."/>
            <person name="Nierman W.C."/>
            <person name="Driscoll E."/>
            <person name="Cumbie R."/>
            <person name="Clancy C.J."/>
            <person name="Dupont C.L."/>
        </authorList>
    </citation>
    <scope>NUCLEOTIDE SEQUENCE</scope>
    <source>
        <strain evidence="11">GL16</strain>
    </source>
</reference>
<dbReference type="GO" id="GO:0005634">
    <property type="term" value="C:nucleus"/>
    <property type="evidence" value="ECO:0007669"/>
    <property type="project" value="UniProtKB-SubCell"/>
</dbReference>
<dbReference type="PROSITE" id="PS50011">
    <property type="entry name" value="PROTEIN_KINASE_DOM"/>
    <property type="match status" value="1"/>
</dbReference>
<dbReference type="OrthoDB" id="2158884at2759"/>
<evidence type="ECO:0000313" key="11">
    <source>
        <dbReference type="EMBL" id="KAG1549787.1"/>
    </source>
</evidence>
<organism evidence="11 12">
    <name type="scientific">Rhizopus oryzae</name>
    <name type="common">Mucormycosis agent</name>
    <name type="synonym">Rhizopus arrhizus var. delemar</name>
    <dbReference type="NCBI Taxonomy" id="64495"/>
    <lineage>
        <taxon>Eukaryota</taxon>
        <taxon>Fungi</taxon>
        <taxon>Fungi incertae sedis</taxon>
        <taxon>Mucoromycota</taxon>
        <taxon>Mucoromycotina</taxon>
        <taxon>Mucoromycetes</taxon>
        <taxon>Mucorales</taxon>
        <taxon>Mucorineae</taxon>
        <taxon>Rhizopodaceae</taxon>
        <taxon>Rhizopus</taxon>
    </lineage>
</organism>
<dbReference type="EMBL" id="JAANIT010000257">
    <property type="protein sequence ID" value="KAG1549787.1"/>
    <property type="molecule type" value="Genomic_DNA"/>
</dbReference>
<proteinExistence type="inferred from homology"/>
<dbReference type="Gene3D" id="3.30.200.20">
    <property type="entry name" value="Phosphorylase Kinase, domain 1"/>
    <property type="match status" value="1"/>
</dbReference>
<dbReference type="Gene3D" id="1.10.510.10">
    <property type="entry name" value="Transferase(Phosphotransferase) domain 1"/>
    <property type="match status" value="1"/>
</dbReference>
<dbReference type="GO" id="GO:0005524">
    <property type="term" value="F:ATP binding"/>
    <property type="evidence" value="ECO:0007669"/>
    <property type="project" value="UniProtKB-UniRule"/>
</dbReference>
<protein>
    <recommendedName>
        <fullName evidence="10">Protein kinase domain-containing protein</fullName>
    </recommendedName>
</protein>
<keyword evidence="4 8" id="KW-0547">Nucleotide-binding</keyword>
<accession>A0A9P6YJ54</accession>
<evidence type="ECO:0000256" key="5">
    <source>
        <dbReference type="ARBA" id="ARBA00022777"/>
    </source>
</evidence>
<evidence type="ECO:0000259" key="10">
    <source>
        <dbReference type="PROSITE" id="PS50011"/>
    </source>
</evidence>
<dbReference type="PROSITE" id="PS00108">
    <property type="entry name" value="PROTEIN_KINASE_ST"/>
    <property type="match status" value="1"/>
</dbReference>
<dbReference type="SMART" id="SM00220">
    <property type="entry name" value="S_TKc"/>
    <property type="match status" value="1"/>
</dbReference>
<comment type="subcellular location">
    <subcellularLocation>
        <location evidence="1">Nucleus</location>
    </subcellularLocation>
</comment>
<dbReference type="InterPro" id="IPR008271">
    <property type="entry name" value="Ser/Thr_kinase_AS"/>
</dbReference>
<evidence type="ECO:0000256" key="8">
    <source>
        <dbReference type="PROSITE-ProRule" id="PRU10141"/>
    </source>
</evidence>
<evidence type="ECO:0000256" key="6">
    <source>
        <dbReference type="ARBA" id="ARBA00022840"/>
    </source>
</evidence>
<feature type="binding site" evidence="8">
    <location>
        <position position="40"/>
    </location>
    <ligand>
        <name>ATP</name>
        <dbReference type="ChEBI" id="CHEBI:30616"/>
    </ligand>
</feature>
<dbReference type="GO" id="GO:0004674">
    <property type="term" value="F:protein serine/threonine kinase activity"/>
    <property type="evidence" value="ECO:0007669"/>
    <property type="project" value="UniProtKB-KW"/>
</dbReference>
<evidence type="ECO:0000313" key="12">
    <source>
        <dbReference type="Proteomes" id="UP000717996"/>
    </source>
</evidence>
<dbReference type="SUPFAM" id="SSF56112">
    <property type="entry name" value="Protein kinase-like (PK-like)"/>
    <property type="match status" value="1"/>
</dbReference>
<dbReference type="Pfam" id="PF00069">
    <property type="entry name" value="Pkinase"/>
    <property type="match status" value="1"/>
</dbReference>
<evidence type="ECO:0000256" key="3">
    <source>
        <dbReference type="ARBA" id="ARBA00022679"/>
    </source>
</evidence>
<dbReference type="InterPro" id="IPR050117">
    <property type="entry name" value="MAPK"/>
</dbReference>
<name>A0A9P6YJ54_RHIOR</name>
<feature type="domain" description="Protein kinase" evidence="10">
    <location>
        <begin position="11"/>
        <end position="334"/>
    </location>
</feature>
<dbReference type="Proteomes" id="UP000717996">
    <property type="component" value="Unassembled WGS sequence"/>
</dbReference>
<evidence type="ECO:0000256" key="1">
    <source>
        <dbReference type="ARBA" id="ARBA00004123"/>
    </source>
</evidence>